<dbReference type="RefSeq" id="WP_123221300.1">
    <property type="nucleotide sequence ID" value="NZ_RJSF01000005.1"/>
</dbReference>
<evidence type="ECO:0000313" key="1">
    <source>
        <dbReference type="EMBL" id="RNM16961.1"/>
    </source>
</evidence>
<protein>
    <submittedName>
        <fullName evidence="1">Uncharacterized protein</fullName>
    </submittedName>
</protein>
<name>A0A3N0GX09_9ACTN</name>
<dbReference type="AlphaFoldDB" id="A0A3N0GX09"/>
<accession>A0A3N0GX09</accession>
<evidence type="ECO:0000313" key="2">
    <source>
        <dbReference type="Proteomes" id="UP000279994"/>
    </source>
</evidence>
<sequence length="102" mass="11314">MSTDATTAATVVRPSSRGPRVLVRNQKYLRDPAGRLITDGTCVVDADGEVGYVRLQLAPFFLGPESWEWDGWFHVTRTRSENPLRGKLAVSGSVRVLSQARR</sequence>
<reference evidence="1 2" key="1">
    <citation type="submission" date="2018-11" db="EMBL/GenBank/DDBJ databases">
        <authorList>
            <person name="Li F."/>
        </authorList>
    </citation>
    <scope>NUCLEOTIDE SEQUENCE [LARGE SCALE GENOMIC DNA]</scope>
    <source>
        <strain evidence="1 2">Gsoil 818</strain>
    </source>
</reference>
<comment type="caution">
    <text evidence="1">The sequence shown here is derived from an EMBL/GenBank/DDBJ whole genome shotgun (WGS) entry which is preliminary data.</text>
</comment>
<dbReference type="OrthoDB" id="3786107at2"/>
<organism evidence="1 2">
    <name type="scientific">Nocardioides pocheonensis</name>
    <dbReference type="NCBI Taxonomy" id="661485"/>
    <lineage>
        <taxon>Bacteria</taxon>
        <taxon>Bacillati</taxon>
        <taxon>Actinomycetota</taxon>
        <taxon>Actinomycetes</taxon>
        <taxon>Propionibacteriales</taxon>
        <taxon>Nocardioidaceae</taxon>
        <taxon>Nocardioides</taxon>
    </lineage>
</organism>
<keyword evidence="2" id="KW-1185">Reference proteome</keyword>
<dbReference type="Proteomes" id="UP000279994">
    <property type="component" value="Unassembled WGS sequence"/>
</dbReference>
<proteinExistence type="predicted"/>
<dbReference type="EMBL" id="RJSF01000005">
    <property type="protein sequence ID" value="RNM16961.1"/>
    <property type="molecule type" value="Genomic_DNA"/>
</dbReference>
<gene>
    <name evidence="1" type="ORF">EFL26_02420</name>
</gene>